<dbReference type="Pfam" id="PF12637">
    <property type="entry name" value="TSCPD"/>
    <property type="match status" value="1"/>
</dbReference>
<evidence type="ECO:0000256" key="1">
    <source>
        <dbReference type="ARBA" id="ARBA00007405"/>
    </source>
</evidence>
<evidence type="ECO:0000256" key="5">
    <source>
        <dbReference type="ARBA" id="ARBA00047754"/>
    </source>
</evidence>
<dbReference type="Proteomes" id="UP000384372">
    <property type="component" value="Unassembled WGS sequence"/>
</dbReference>
<keyword evidence="3" id="KW-0237">DNA synthesis</keyword>
<dbReference type="EC" id="1.17.4.1" evidence="2"/>
<keyword evidence="4" id="KW-0547">Nucleotide-binding</keyword>
<dbReference type="EMBL" id="VZAD01000032">
    <property type="protein sequence ID" value="MQP11002.1"/>
    <property type="molecule type" value="Genomic_DNA"/>
</dbReference>
<evidence type="ECO:0000256" key="3">
    <source>
        <dbReference type="ARBA" id="ARBA00022634"/>
    </source>
</evidence>
<sequence length="94" mass="10204">MINSNNENQDKLKKVTYQTHGTCSKYICISVDEDGTVRDAEFIGGCDGNTKGVCALIRNMKAKDVIARLKGITCGNKPTSCPDQLATALQQMGY</sequence>
<dbReference type="AlphaFoldDB" id="A0A6A7W993"/>
<dbReference type="RefSeq" id="WP_158462829.1">
    <property type="nucleotide sequence ID" value="NZ_VZAD01000032.1"/>
</dbReference>
<comment type="caution">
    <text evidence="7">The sequence shown here is derived from an EMBL/GenBank/DDBJ whole genome shotgun (WGS) entry which is preliminary data.</text>
</comment>
<dbReference type="GO" id="GO:0004748">
    <property type="term" value="F:ribonucleoside-diphosphate reductase activity, thioredoxin disulfide as acceptor"/>
    <property type="evidence" value="ECO:0007669"/>
    <property type="project" value="UniProtKB-EC"/>
</dbReference>
<comment type="similarity">
    <text evidence="1">Belongs to the ribonucleoside diphosphate reductase class-2 family.</text>
</comment>
<reference evidence="7 8" key="1">
    <citation type="submission" date="2019-09" db="EMBL/GenBank/DDBJ databases">
        <title>Distinct polysaccharide growth profiles of human intestinal Prevotella copri isolates.</title>
        <authorList>
            <person name="Fehlner-Peach H."/>
            <person name="Magnabosco C."/>
            <person name="Raghavan V."/>
            <person name="Scher J.U."/>
            <person name="Tett A."/>
            <person name="Cox L.M."/>
            <person name="Gottsegen C."/>
            <person name="Watters A."/>
            <person name="Wiltshire- Gordon J.D."/>
            <person name="Segata N."/>
            <person name="Bonneau R."/>
            <person name="Littman D.R."/>
        </authorList>
    </citation>
    <scope>NUCLEOTIDE SEQUENCE [LARGE SCALE GENOMIC DNA]</scope>
    <source>
        <strain evidence="8">iAQ1173</strain>
    </source>
</reference>
<dbReference type="InterPro" id="IPR024434">
    <property type="entry name" value="TSCPD_dom"/>
</dbReference>
<dbReference type="OrthoDB" id="9801525at2"/>
<keyword evidence="8" id="KW-1185">Reference proteome</keyword>
<evidence type="ECO:0000313" key="7">
    <source>
        <dbReference type="EMBL" id="MQP11002.1"/>
    </source>
</evidence>
<feature type="domain" description="TSCPD" evidence="6">
    <location>
        <begin position="16"/>
        <end position="92"/>
    </location>
</feature>
<evidence type="ECO:0000313" key="8">
    <source>
        <dbReference type="Proteomes" id="UP000384372"/>
    </source>
</evidence>
<evidence type="ECO:0000259" key="6">
    <source>
        <dbReference type="Pfam" id="PF12637"/>
    </source>
</evidence>
<organism evidence="7 8">
    <name type="scientific">Segatella copri</name>
    <dbReference type="NCBI Taxonomy" id="165179"/>
    <lineage>
        <taxon>Bacteria</taxon>
        <taxon>Pseudomonadati</taxon>
        <taxon>Bacteroidota</taxon>
        <taxon>Bacteroidia</taxon>
        <taxon>Bacteroidales</taxon>
        <taxon>Prevotellaceae</taxon>
        <taxon>Segatella</taxon>
    </lineage>
</organism>
<protein>
    <recommendedName>
        <fullName evidence="2">ribonucleoside-diphosphate reductase</fullName>
        <ecNumber evidence="2">1.17.4.1</ecNumber>
    </recommendedName>
</protein>
<name>A0A6A7W993_9BACT</name>
<dbReference type="NCBIfam" id="TIGR03905">
    <property type="entry name" value="TIGR03905_4_Cys"/>
    <property type="match status" value="1"/>
</dbReference>
<dbReference type="GO" id="GO:0000166">
    <property type="term" value="F:nucleotide binding"/>
    <property type="evidence" value="ECO:0007669"/>
    <property type="project" value="UniProtKB-KW"/>
</dbReference>
<evidence type="ECO:0000256" key="2">
    <source>
        <dbReference type="ARBA" id="ARBA00012274"/>
    </source>
</evidence>
<gene>
    <name evidence="7" type="ORF">F7D20_03275</name>
</gene>
<accession>A0A6A7W993</accession>
<dbReference type="InterPro" id="IPR023806">
    <property type="entry name" value="CHP03905"/>
</dbReference>
<evidence type="ECO:0000256" key="4">
    <source>
        <dbReference type="ARBA" id="ARBA00022741"/>
    </source>
</evidence>
<proteinExistence type="inferred from homology"/>
<comment type="catalytic activity">
    <reaction evidence="5">
        <text>a 2'-deoxyribonucleoside 5'-diphosphate + [thioredoxin]-disulfide + H2O = a ribonucleoside 5'-diphosphate + [thioredoxin]-dithiol</text>
        <dbReference type="Rhea" id="RHEA:23252"/>
        <dbReference type="Rhea" id="RHEA-COMP:10698"/>
        <dbReference type="Rhea" id="RHEA-COMP:10700"/>
        <dbReference type="ChEBI" id="CHEBI:15377"/>
        <dbReference type="ChEBI" id="CHEBI:29950"/>
        <dbReference type="ChEBI" id="CHEBI:50058"/>
        <dbReference type="ChEBI" id="CHEBI:57930"/>
        <dbReference type="ChEBI" id="CHEBI:73316"/>
        <dbReference type="EC" id="1.17.4.1"/>
    </reaction>
</comment>
<dbReference type="GO" id="GO:0071897">
    <property type="term" value="P:DNA biosynthetic process"/>
    <property type="evidence" value="ECO:0007669"/>
    <property type="project" value="UniProtKB-KW"/>
</dbReference>